<keyword evidence="10" id="KW-0862">Zinc</keyword>
<keyword evidence="6 12" id="KW-0808">Transferase</keyword>
<dbReference type="NCBIfam" id="TIGR00335">
    <property type="entry name" value="primase_sml"/>
    <property type="match status" value="1"/>
</dbReference>
<keyword evidence="9" id="KW-0479">Metal-binding</keyword>
<proteinExistence type="inferred from homology"/>
<sequence length="400" mass="46246">MEGNKENTSTLSVKYDLTDLPQLMAVYYKRLFPYQLYYKWLSYGNVSKNYFANREFSFTLKDDIYVRYLSFSDKNEMQKEIQKRSPYKIDLGAVYSFRPKDRNMIKNSSFQPEEKELVFDIDMTDYDEIRSCCSGAEICSKCWPFMTVAMKILDAALREDFGFHHLLWVYSGRRGIHCWVCDAAARKLSQSARSAIAEYLTIIKGGEGHVKRVHFKNQAYLHPSIQRALKTIESYFEDLLLKKQNILESEESSNKVLALIPDKNILKDQIRFYFFSLSEEWNNSGLSSLQKWSLLKQKIEKDIVSTKNSVLTHCVAEIQLQYTYPRLDINVSKGINHLLKSPFCIHPKTGRVCVPIPATDIDNFDPFSVPNICHLCSELDDSDSNIEKNSEEGDTNSASC</sequence>
<evidence type="ECO:0000256" key="7">
    <source>
        <dbReference type="ARBA" id="ARBA00022695"/>
    </source>
</evidence>
<evidence type="ECO:0000256" key="9">
    <source>
        <dbReference type="ARBA" id="ARBA00022723"/>
    </source>
</evidence>
<dbReference type="Pfam" id="PF01896">
    <property type="entry name" value="DNA_primase_S"/>
    <property type="match status" value="1"/>
</dbReference>
<keyword evidence="14" id="KW-1185">Reference proteome</keyword>
<accession>B3RZA4</accession>
<dbReference type="EMBL" id="DS985246">
    <property type="protein sequence ID" value="EDV23807.1"/>
    <property type="molecule type" value="Genomic_DNA"/>
</dbReference>
<dbReference type="PhylomeDB" id="B3RZA4"/>
<dbReference type="PANTHER" id="PTHR10536">
    <property type="entry name" value="DNA PRIMASE SMALL SUBUNIT"/>
    <property type="match status" value="1"/>
</dbReference>
<evidence type="ECO:0000256" key="1">
    <source>
        <dbReference type="ARBA" id="ARBA00001936"/>
    </source>
</evidence>
<dbReference type="RefSeq" id="XP_002113333.1">
    <property type="nucleotide sequence ID" value="XM_002113297.1"/>
</dbReference>
<protein>
    <recommendedName>
        <fullName evidence="12">DNA primase</fullName>
        <ecNumber evidence="12">2.7.7.-</ecNumber>
    </recommendedName>
</protein>
<comment type="cofactor">
    <cofactor evidence="1">
        <name>Mn(2+)</name>
        <dbReference type="ChEBI" id="CHEBI:29035"/>
    </cofactor>
</comment>
<evidence type="ECO:0000256" key="4">
    <source>
        <dbReference type="ARBA" id="ARBA00022478"/>
    </source>
</evidence>
<dbReference type="CTD" id="6754909"/>
<evidence type="ECO:0000313" key="13">
    <source>
        <dbReference type="EMBL" id="EDV23807.1"/>
    </source>
</evidence>
<evidence type="ECO:0000256" key="10">
    <source>
        <dbReference type="ARBA" id="ARBA00022833"/>
    </source>
</evidence>
<dbReference type="GO" id="GO:0006269">
    <property type="term" value="P:DNA replication, synthesis of primer"/>
    <property type="evidence" value="ECO:0000318"/>
    <property type="project" value="GO_Central"/>
</dbReference>
<dbReference type="EC" id="2.7.7.-" evidence="12"/>
<dbReference type="HOGENOM" id="CLU_028288_3_2_1"/>
<keyword evidence="8 12" id="KW-0235">DNA replication</keyword>
<dbReference type="SUPFAM" id="SSF56747">
    <property type="entry name" value="Prim-pol domain"/>
    <property type="match status" value="1"/>
</dbReference>
<dbReference type="AlphaFoldDB" id="B3RZA4"/>
<organism evidence="13 14">
    <name type="scientific">Trichoplax adhaerens</name>
    <name type="common">Trichoplax reptans</name>
    <dbReference type="NCBI Taxonomy" id="10228"/>
    <lineage>
        <taxon>Eukaryota</taxon>
        <taxon>Metazoa</taxon>
        <taxon>Placozoa</taxon>
        <taxon>Uniplacotomia</taxon>
        <taxon>Trichoplacea</taxon>
        <taxon>Trichoplacidae</taxon>
        <taxon>Trichoplax</taxon>
    </lineage>
</organism>
<keyword evidence="4 12" id="KW-0240">DNA-directed RNA polymerase</keyword>
<dbReference type="GO" id="GO:0046872">
    <property type="term" value="F:metal ion binding"/>
    <property type="evidence" value="ECO:0007669"/>
    <property type="project" value="UniProtKB-KW"/>
</dbReference>
<comment type="cofactor">
    <cofactor evidence="2">
        <name>Mg(2+)</name>
        <dbReference type="ChEBI" id="CHEBI:18420"/>
    </cofactor>
</comment>
<dbReference type="InParanoid" id="B3RZA4"/>
<dbReference type="STRING" id="10228.B3RZA4"/>
<evidence type="ECO:0000256" key="2">
    <source>
        <dbReference type="ARBA" id="ARBA00001946"/>
    </source>
</evidence>
<dbReference type="InterPro" id="IPR014052">
    <property type="entry name" value="DNA_primase_ssu_euk/arc"/>
</dbReference>
<evidence type="ECO:0000256" key="5">
    <source>
        <dbReference type="ARBA" id="ARBA00022515"/>
    </source>
</evidence>
<dbReference type="GO" id="GO:0005658">
    <property type="term" value="C:alpha DNA polymerase:primase complex"/>
    <property type="evidence" value="ECO:0000318"/>
    <property type="project" value="GO_Central"/>
</dbReference>
<comment type="similarity">
    <text evidence="3 12">Belongs to the eukaryotic-type primase small subunit family.</text>
</comment>
<keyword evidence="7" id="KW-0548">Nucleotidyltransferase</keyword>
<reference evidence="13 14" key="1">
    <citation type="journal article" date="2008" name="Nature">
        <title>The Trichoplax genome and the nature of placozoans.</title>
        <authorList>
            <person name="Srivastava M."/>
            <person name="Begovic E."/>
            <person name="Chapman J."/>
            <person name="Putnam N.H."/>
            <person name="Hellsten U."/>
            <person name="Kawashima T."/>
            <person name="Kuo A."/>
            <person name="Mitros T."/>
            <person name="Salamov A."/>
            <person name="Carpenter M.L."/>
            <person name="Signorovitch A.Y."/>
            <person name="Moreno M.A."/>
            <person name="Kamm K."/>
            <person name="Grimwood J."/>
            <person name="Schmutz J."/>
            <person name="Shapiro H."/>
            <person name="Grigoriev I.V."/>
            <person name="Buss L.W."/>
            <person name="Schierwater B."/>
            <person name="Dellaporta S.L."/>
            <person name="Rokhsar D.S."/>
        </authorList>
    </citation>
    <scope>NUCLEOTIDE SEQUENCE [LARGE SCALE GENOMIC DNA]</scope>
    <source>
        <strain evidence="13 14">Grell-BS-1999</strain>
    </source>
</reference>
<dbReference type="GO" id="GO:0006270">
    <property type="term" value="P:DNA replication initiation"/>
    <property type="evidence" value="ECO:0007669"/>
    <property type="project" value="UniProtKB-ARBA"/>
</dbReference>
<keyword evidence="5 12" id="KW-0639">Primosome</keyword>
<evidence type="ECO:0000256" key="12">
    <source>
        <dbReference type="RuleBase" id="RU003514"/>
    </source>
</evidence>
<evidence type="ECO:0000256" key="11">
    <source>
        <dbReference type="ARBA" id="ARBA00023163"/>
    </source>
</evidence>
<dbReference type="OrthoDB" id="19606at2759"/>
<dbReference type="InterPro" id="IPR002755">
    <property type="entry name" value="DNA_primase_S"/>
</dbReference>
<evidence type="ECO:0000313" key="14">
    <source>
        <dbReference type="Proteomes" id="UP000009022"/>
    </source>
</evidence>
<evidence type="ECO:0000256" key="6">
    <source>
        <dbReference type="ARBA" id="ARBA00022679"/>
    </source>
</evidence>
<dbReference type="GO" id="GO:0003899">
    <property type="term" value="F:DNA-directed RNA polymerase activity"/>
    <property type="evidence" value="ECO:0000318"/>
    <property type="project" value="GO_Central"/>
</dbReference>
<gene>
    <name evidence="13" type="ORF">TRIADDRAFT_26575</name>
</gene>
<dbReference type="eggNOG" id="KOG2851">
    <property type="taxonomic scope" value="Eukaryota"/>
</dbReference>
<name>B3RZA4_TRIAD</name>
<evidence type="ECO:0000256" key="8">
    <source>
        <dbReference type="ARBA" id="ARBA00022705"/>
    </source>
</evidence>
<keyword evidence="11" id="KW-0804">Transcription</keyword>
<dbReference type="Gene3D" id="3.90.920.10">
    <property type="entry name" value="DNA primase, PRIM domain"/>
    <property type="match status" value="1"/>
</dbReference>
<evidence type="ECO:0000256" key="3">
    <source>
        <dbReference type="ARBA" id="ARBA00009762"/>
    </source>
</evidence>
<dbReference type="KEGG" id="tad:TRIADDRAFT_26575"/>
<dbReference type="FunFam" id="3.90.920.10:FF:000001">
    <property type="entry name" value="DNA primase"/>
    <property type="match status" value="1"/>
</dbReference>
<dbReference type="Proteomes" id="UP000009022">
    <property type="component" value="Unassembled WGS sequence"/>
</dbReference>
<dbReference type="GeneID" id="6754909"/>
<dbReference type="CDD" id="cd04860">
    <property type="entry name" value="AE_Prim_S"/>
    <property type="match status" value="1"/>
</dbReference>
<dbReference type="OMA" id="NVTRGFN"/>